<dbReference type="Proteomes" id="UP001066276">
    <property type="component" value="Chromosome 6"/>
</dbReference>
<evidence type="ECO:0008006" key="3">
    <source>
        <dbReference type="Google" id="ProtNLM"/>
    </source>
</evidence>
<dbReference type="PANTHER" id="PTHR47027">
    <property type="entry name" value="REVERSE TRANSCRIPTASE DOMAIN-CONTAINING PROTEIN"/>
    <property type="match status" value="1"/>
</dbReference>
<accession>A0AAV7Q8T2</accession>
<dbReference type="EMBL" id="JANPWB010000010">
    <property type="protein sequence ID" value="KAJ1135619.1"/>
    <property type="molecule type" value="Genomic_DNA"/>
</dbReference>
<reference evidence="1" key="1">
    <citation type="journal article" date="2022" name="bioRxiv">
        <title>Sequencing and chromosome-scale assembly of the giantPleurodeles waltlgenome.</title>
        <authorList>
            <person name="Brown T."/>
            <person name="Elewa A."/>
            <person name="Iarovenko S."/>
            <person name="Subramanian E."/>
            <person name="Araus A.J."/>
            <person name="Petzold A."/>
            <person name="Susuki M."/>
            <person name="Suzuki K.-i.T."/>
            <person name="Hayashi T."/>
            <person name="Toyoda A."/>
            <person name="Oliveira C."/>
            <person name="Osipova E."/>
            <person name="Leigh N.D."/>
            <person name="Simon A."/>
            <person name="Yun M.H."/>
        </authorList>
    </citation>
    <scope>NUCLEOTIDE SEQUENCE</scope>
    <source>
        <strain evidence="1">20211129_DDA</strain>
        <tissue evidence="1">Liver</tissue>
    </source>
</reference>
<dbReference type="AlphaFoldDB" id="A0AAV7Q8T2"/>
<proteinExistence type="predicted"/>
<sequence length="218" mass="24942">MQQSMNCFSPACRNFGLTISTKKTEVLNQPAPQKTYAEPTITAVGEILKCADKFTYLGNTLSISVNFDDEVDTHIAKGSSAFGRLRESVWERRGVKLSTKLKMYKTVVLPTLLYACETRTVYECHAKKLTCFHMDCLRRLLKITWQVKVSDTDVLSQAGLPSIYTLLRRAQVRWADHLVVRMPDTRLPKRLFYGELVEGKRTQDGQKKRFKVMLKVSL</sequence>
<gene>
    <name evidence="1" type="ORF">NDU88_002057</name>
</gene>
<comment type="caution">
    <text evidence="1">The sequence shown here is derived from an EMBL/GenBank/DDBJ whole genome shotgun (WGS) entry which is preliminary data.</text>
</comment>
<keyword evidence="2" id="KW-1185">Reference proteome</keyword>
<organism evidence="1 2">
    <name type="scientific">Pleurodeles waltl</name>
    <name type="common">Iberian ribbed newt</name>
    <dbReference type="NCBI Taxonomy" id="8319"/>
    <lineage>
        <taxon>Eukaryota</taxon>
        <taxon>Metazoa</taxon>
        <taxon>Chordata</taxon>
        <taxon>Craniata</taxon>
        <taxon>Vertebrata</taxon>
        <taxon>Euteleostomi</taxon>
        <taxon>Amphibia</taxon>
        <taxon>Batrachia</taxon>
        <taxon>Caudata</taxon>
        <taxon>Salamandroidea</taxon>
        <taxon>Salamandridae</taxon>
        <taxon>Pleurodelinae</taxon>
        <taxon>Pleurodeles</taxon>
    </lineage>
</organism>
<evidence type="ECO:0000313" key="1">
    <source>
        <dbReference type="EMBL" id="KAJ1135619.1"/>
    </source>
</evidence>
<dbReference type="PANTHER" id="PTHR47027:SF26">
    <property type="entry name" value="REVERSE TRANSCRIPTASE DOMAIN-CONTAINING PROTEIN"/>
    <property type="match status" value="1"/>
</dbReference>
<protein>
    <recommendedName>
        <fullName evidence="3">Reverse transcriptase</fullName>
    </recommendedName>
</protein>
<evidence type="ECO:0000313" key="2">
    <source>
        <dbReference type="Proteomes" id="UP001066276"/>
    </source>
</evidence>
<name>A0AAV7Q8T2_PLEWA</name>